<dbReference type="Proteomes" id="UP000318888">
    <property type="component" value="Segment"/>
</dbReference>
<dbReference type="Proteomes" id="UP000156762">
    <property type="component" value="Segment"/>
</dbReference>
<accession>Q8JTS8</accession>
<proteinExistence type="predicted"/>
<organismHost>
    <name type="scientific">Bos taurus</name>
    <name type="common">Bovine</name>
    <dbReference type="NCBI Taxonomy" id="9913"/>
</organismHost>
<dbReference type="EMBL" id="MN636840">
    <property type="protein sequence ID" value="QKS68872.1"/>
    <property type="molecule type" value="Genomic_DNA"/>
</dbReference>
<dbReference type="Proteomes" id="UP000509698">
    <property type="component" value="Segment"/>
</dbReference>
<evidence type="ECO:0000313" key="5">
    <source>
        <dbReference type="EMBL" id="AVR51530.1"/>
    </source>
</evidence>
<dbReference type="Proteomes" id="UP000319782">
    <property type="component" value="Segment"/>
</dbReference>
<dbReference type="Proteomes" id="UP000318810">
    <property type="component" value="Segment"/>
</dbReference>
<evidence type="ECO:0000313" key="12">
    <source>
        <dbReference type="EMBL" id="QKS69186.1"/>
    </source>
</evidence>
<dbReference type="Proteomes" id="UP000315615">
    <property type="component" value="Segment"/>
</dbReference>
<reference evidence="7 17" key="5">
    <citation type="submission" date="2019-01" db="EMBL/GenBank/DDBJ databases">
        <title>The Complete Genome Sequence of the Lumpy Skin Disease Virus Vaccine, Herbivac LS, Reveals a Mutation in the Superoxide Dismutase Gene Homolog.</title>
        <authorList>
            <person name="Douglass N."/>
            <person name="Van der Walt A."/>
            <person name="Omar R."/>
            <person name="Williamson A.-L."/>
        </authorList>
    </citation>
    <scope>NUCLEOTIDE SEQUENCE [LARGE SCALE GENOMIC DNA]</scope>
    <source>
        <strain evidence="7 17">Herbivac LS</strain>
    </source>
</reference>
<evidence type="ECO:0000313" key="17">
    <source>
        <dbReference type="Proteomes" id="UP000319919"/>
    </source>
</evidence>
<dbReference type="Proteomes" id="UP000509160">
    <property type="component" value="Segment"/>
</dbReference>
<dbReference type="Proteomes" id="UP000317245">
    <property type="component" value="Segment"/>
</dbReference>
<dbReference type="Proteomes" id="UP000509537">
    <property type="component" value="Segment"/>
</dbReference>
<dbReference type="Proteomes" id="UP000509250">
    <property type="component" value="Segment"/>
</dbReference>
<protein>
    <submittedName>
        <fullName evidence="7">LS093</fullName>
    </submittedName>
</protein>
<reference evidence="15" key="8">
    <citation type="submission" date="2020-09" db="EMBL/GenBank/DDBJ databases">
        <authorList>
            <person name="Amirgazin A."/>
            <person name="Ragatova A."/>
        </authorList>
    </citation>
    <scope>NUCLEOTIDE SEQUENCE [LARGE SCALE GENOMIC DNA]</scope>
    <source>
        <strain evidence="15">KZ-Kostanay-2018</strain>
    </source>
</reference>
<organism evidence="2">
    <name type="scientific">Lumpy skin disease virus</name>
    <name type="common">LSDV</name>
    <dbReference type="NCBI Taxonomy" id="59509"/>
    <lineage>
        <taxon>Viruses</taxon>
        <taxon>Varidnaviria</taxon>
        <taxon>Bamfordvirae</taxon>
        <taxon>Nucleocytoviricota</taxon>
        <taxon>Pokkesviricetes</taxon>
        <taxon>Chitovirales</taxon>
        <taxon>Poxviridae</taxon>
        <taxon>Chordopoxvirinae</taxon>
        <taxon>Capripoxvirus</taxon>
        <taxon>Capripoxvirus lumpyskinpox</taxon>
    </lineage>
</organism>
<dbReference type="Proteomes" id="UP000509476">
    <property type="component" value="Segment"/>
</dbReference>
<dbReference type="Proteomes" id="UP000516244">
    <property type="component" value="Segment"/>
</dbReference>
<evidence type="ECO:0000313" key="9">
    <source>
        <dbReference type="EMBL" id="QKS68715.1"/>
    </source>
</evidence>
<evidence type="ECO:0000313" key="15">
    <source>
        <dbReference type="EMBL" id="QOQ86214.1"/>
    </source>
</evidence>
<evidence type="ECO:0000313" key="16">
    <source>
        <dbReference type="Proteomes" id="UP000156762"/>
    </source>
</evidence>
<dbReference type="EMBL" id="MN636843">
    <property type="protein sequence ID" value="QKS69343.1"/>
    <property type="molecule type" value="Genomic_DNA"/>
</dbReference>
<evidence type="ECO:0000313" key="20">
    <source>
        <dbReference type="Proteomes" id="UP000516244"/>
    </source>
</evidence>
<reference evidence="5" key="3">
    <citation type="submission" date="2018-02" db="EMBL/GenBank/DDBJ databases">
        <title>Lumpy skin disease vaccine virus from skin biopsies.</title>
        <authorList>
            <person name="Lojkic I."/>
            <person name="Simic I."/>
            <person name="Kresic N."/>
            <person name="Bedekovic T."/>
        </authorList>
    </citation>
    <scope>NUCLEOTIDE SEQUENCE [LARGE SCALE GENOMIC DNA]</scope>
    <source>
        <strain evidence="5">Cro2016</strain>
    </source>
</reference>
<dbReference type="Proteomes" id="UP000509774">
    <property type="component" value="Segment"/>
</dbReference>
<accession>A0A1C9HHF1</accession>
<dbReference type="EMBL" id="MN636841">
    <property type="protein sequence ID" value="QKS69029.1"/>
    <property type="molecule type" value="Genomic_DNA"/>
</dbReference>
<reference evidence="6" key="4">
    <citation type="submission" date="2018-07" db="EMBL/GenBank/DDBJ databases">
        <title>Analysis and insights into recombination signals in the lumpy skin disease virus recovered in Russia.</title>
        <authorList>
            <person name="Sprygin A."/>
            <person name="Babin Y."/>
            <person name="Byadovskaya O."/>
            <person name="Pestova Y."/>
            <person name="van Schalkwyk A."/>
            <person name="Kononova S."/>
            <person name="Shumilova I."/>
            <person name="Nesterov A."/>
            <person name="Wallace D."/>
            <person name="Kononov A."/>
        </authorList>
    </citation>
    <scope>NUCLEOTIDE SEQUENCE [LARGE SCALE GENOMIC DNA]</scope>
    <source>
        <strain evidence="6">LSDV/Russia/Saratov/2017</strain>
    </source>
</reference>
<dbReference type="EMBL" id="MN636838">
    <property type="protein sequence ID" value="QKS68571.1"/>
    <property type="molecule type" value="Genomic_DNA"/>
</dbReference>
<evidence type="ECO:0000313" key="1">
    <source>
        <dbReference type="EMBL" id="AAN02818.1"/>
    </source>
</evidence>
<evidence type="ECO:0000313" key="4">
    <source>
        <dbReference type="EMBL" id="AOO78970.1"/>
    </source>
</evidence>
<reference evidence="2" key="2">
    <citation type="submission" date="2016-08" db="EMBL/GenBank/DDBJ databases">
        <title>Complete Genome Sequences of the Neethling-like Lumpy Skin Disease Virus Strains from Three Commercial Live Attenuated Vaccines.</title>
        <authorList>
            <person name="Mathijs E."/>
            <person name="Vandenbussche F."/>
            <person name="Haegeman A."/>
            <person name="King A."/>
            <person name="Van Borm S."/>
            <person name="De Clercq K."/>
        </authorList>
    </citation>
    <scope>NUCLEOTIDE SEQUENCE [LARGE SCALE GENOMIC DNA]</scope>
    <source>
        <strain evidence="3">Neethling-Herbivac vaccine</strain>
        <strain evidence="4">Neethling-LSD vaccine-OBP</strain>
        <strain evidence="2">SIS-Lumpyvax vaccine</strain>
    </source>
</reference>
<dbReference type="Proteomes" id="UP000593826">
    <property type="component" value="Segment"/>
</dbReference>
<dbReference type="InterPro" id="IPR007952">
    <property type="entry name" value="Poxvirus_A2.5L"/>
</dbReference>
<evidence type="ECO:0000313" key="3">
    <source>
        <dbReference type="EMBL" id="AOO78812.1"/>
    </source>
</evidence>
<reference evidence="1 16" key="1">
    <citation type="journal article" date="2003" name="Arch. Virol.">
        <title>Comparative sequence analysis of the South African vaccine strain and two virulent field isolates of Lumpy skin disease virus.</title>
        <authorList>
            <person name="Kara P.D."/>
            <person name="Afonso C.L."/>
            <person name="Wallace D.B."/>
            <person name="Kutish G.F."/>
            <person name="Abolnik C."/>
            <person name="Lu Z."/>
            <person name="Vreede F.T."/>
            <person name="Taljaard L.C.F."/>
            <person name="Zsak A."/>
            <person name="Viljoen G.J."/>
            <person name="Rock D.L."/>
        </authorList>
    </citation>
    <scope>NUCLEOTIDE SEQUENCE [LARGE SCALE GENOMIC DNA]</scope>
    <source>
        <strain evidence="1">Neethling vaccine LW 1959</strain>
    </source>
</reference>
<reference evidence="14 20" key="6">
    <citation type="journal article" date="2020" name="Arch. Virol.">
        <title>Full-length genome characterization of a novel recombinant vaccine-like lumpy skin disease virus strain detected during the climatic winter in Russia, 2019.</title>
        <authorList>
            <person name="Sprygin A."/>
            <person name="Van Schalkwyk A."/>
            <person name="Shumilova I."/>
            <person name="Nesterov A."/>
            <person name="Kononova S."/>
            <person name="Prutnikov P."/>
            <person name="Byadovskaya O."/>
            <person name="Kononov A."/>
        </authorList>
    </citation>
    <scope>NUCLEOTIDE SEQUENCE [LARGE SCALE GENOMIC DNA]</scope>
    <source>
        <strain evidence="14">LSDV/Russia/Udmurtiya/2019</strain>
    </source>
</reference>
<evidence type="ECO:0000313" key="10">
    <source>
        <dbReference type="EMBL" id="QKS68872.1"/>
    </source>
</evidence>
<gene>
    <name evidence="15" type="primary">91</name>
    <name evidence="14" type="ORF">LSDV-Udmurtiya/2019-092</name>
    <name evidence="2" type="ORF">LW093</name>
</gene>
<name>A0A1C9HHF1_LSDV</name>
<dbReference type="Proteomes" id="UP000319919">
    <property type="component" value="Segment"/>
</dbReference>
<dbReference type="EMBL" id="MN636842">
    <property type="protein sequence ID" value="QKS69186.1"/>
    <property type="molecule type" value="Genomic_DNA"/>
</dbReference>
<evidence type="ECO:0000313" key="19">
    <source>
        <dbReference type="Proteomes" id="UP000509250"/>
    </source>
</evidence>
<dbReference type="EMBL" id="MH646674">
    <property type="protein sequence ID" value="AYV61226.1"/>
    <property type="molecule type" value="Genomic_DNA"/>
</dbReference>
<dbReference type="EMBL" id="KX764643">
    <property type="protein sequence ID" value="AOO78653.1"/>
    <property type="molecule type" value="Genomic_DNA"/>
</dbReference>
<evidence type="ECO:0000313" key="7">
    <source>
        <dbReference type="EMBL" id="QBF55570.1"/>
    </source>
</evidence>
<dbReference type="Pfam" id="PF05288">
    <property type="entry name" value="Pox_A3L"/>
    <property type="match status" value="1"/>
</dbReference>
<dbReference type="EMBL" id="MK441838">
    <property type="protein sequence ID" value="QBF55570.1"/>
    <property type="molecule type" value="Genomic_DNA"/>
</dbReference>
<evidence type="ECO:0000313" key="6">
    <source>
        <dbReference type="EMBL" id="AYV61226.1"/>
    </source>
</evidence>
<sequence>MSWYLKYKVDLDKPQKCSKCLSNLFEFITEDEKTIKMVLESQPNKLSILKNFLTSCRNKNFIYKILDKELQRVLK</sequence>
<evidence type="ECO:0000313" key="18">
    <source>
        <dbReference type="Proteomes" id="UP000509160"/>
    </source>
</evidence>
<dbReference type="EMBL" id="AF409138">
    <property type="protein sequence ID" value="AAN02818.1"/>
    <property type="molecule type" value="Genomic_DNA"/>
</dbReference>
<dbReference type="EMBL" id="KX764644">
    <property type="protein sequence ID" value="AOO78812.1"/>
    <property type="molecule type" value="Genomic_DNA"/>
</dbReference>
<evidence type="ECO:0000313" key="8">
    <source>
        <dbReference type="EMBL" id="QKS68571.1"/>
    </source>
</evidence>
<dbReference type="EMBL" id="MT134042">
    <property type="protein sequence ID" value="QNN94404.1"/>
    <property type="molecule type" value="Genomic_DNA"/>
</dbReference>
<dbReference type="EMBL" id="MT992618">
    <property type="protein sequence ID" value="QOQ86214.1"/>
    <property type="molecule type" value="Genomic_DNA"/>
</dbReference>
<evidence type="ECO:0000313" key="2">
    <source>
        <dbReference type="EMBL" id="AOO78653.1"/>
    </source>
</evidence>
<dbReference type="EMBL" id="MN636839">
    <property type="protein sequence ID" value="QKS68715.1"/>
    <property type="molecule type" value="Genomic_DNA"/>
</dbReference>
<evidence type="ECO:0000313" key="14">
    <source>
        <dbReference type="EMBL" id="QNN94404.1"/>
    </source>
</evidence>
<reference evidence="18 19" key="7">
    <citation type="journal article" date="2020" name="Transbound. Emerg. Dis.">
        <title>Potential link of single nucleotide polymorphisms (SNPs) to virulence of vaccine-associated field strains of lumpy skin disease virus in South Africa.</title>
        <authorList>
            <person name="van Schalkwyk A."/>
            <person name="Kara P."/>
            <person name="Ebersohn K."/>
            <person name="Mather A."/>
            <person name="Annandale C.H."/>
            <person name="Venter E.H."/>
            <person name="Wallace D.B."/>
        </authorList>
    </citation>
    <scope>NUCLEOTIDE SEQUENCE [LARGE SCALE GENOMIC DNA]</scope>
    <source>
        <strain evidence="9">LSD-103-GP-RSA-1991</strain>
        <strain evidence="13">LSD-148-GP-RSA-1997</strain>
        <strain evidence="11">LSD-220-1-NW-RSA-1993</strain>
        <strain evidence="12">LSD-220-2-NW-RSA-1993</strain>
        <strain evidence="10">LSD-248-NW-RSA-1993</strain>
        <strain evidence="8">LSD-58-LP-RSA-1993</strain>
    </source>
</reference>
<dbReference type="EMBL" id="MG972412">
    <property type="protein sequence ID" value="AVR51530.1"/>
    <property type="molecule type" value="Genomic_DNA"/>
</dbReference>
<dbReference type="EMBL" id="KX764645">
    <property type="protein sequence ID" value="AOO78970.1"/>
    <property type="molecule type" value="Genomic_DNA"/>
</dbReference>
<evidence type="ECO:0000313" key="11">
    <source>
        <dbReference type="EMBL" id="QKS69029.1"/>
    </source>
</evidence>
<evidence type="ECO:0000313" key="13">
    <source>
        <dbReference type="EMBL" id="QKS69343.1"/>
    </source>
</evidence>